<name>U9U257_RHIID</name>
<feature type="compositionally biased region" description="Acidic residues" evidence="1">
    <location>
        <begin position="64"/>
        <end position="78"/>
    </location>
</feature>
<gene>
    <name evidence="2" type="ORF">GLOINDRAFT_2981</name>
</gene>
<reference evidence="2" key="1">
    <citation type="submission" date="2013-07" db="EMBL/GenBank/DDBJ databases">
        <title>The genome of an arbuscular mycorrhizal fungus provides insights into the evolution of the oldest plant symbiosis.</title>
        <authorList>
            <consortium name="DOE Joint Genome Institute"/>
            <person name="Tisserant E."/>
            <person name="Malbreil M."/>
            <person name="Kuo A."/>
            <person name="Kohler A."/>
            <person name="Symeonidi A."/>
            <person name="Balestrini R."/>
            <person name="Charron P."/>
            <person name="Duensing N."/>
            <person name="Frei-dit-Frey N."/>
            <person name="Gianinazzi-Pearson V."/>
            <person name="Gilbert B."/>
            <person name="Handa Y."/>
            <person name="Hijri M."/>
            <person name="Kaul R."/>
            <person name="Kawaguchi M."/>
            <person name="Krajinski F."/>
            <person name="Lammers P."/>
            <person name="Lapierre D."/>
            <person name="Masclaux F.G."/>
            <person name="Murat C."/>
            <person name="Morin E."/>
            <person name="Ndikumana S."/>
            <person name="Pagni M."/>
            <person name="Petitpierre D."/>
            <person name="Requena N."/>
            <person name="Rosikiewicz P."/>
            <person name="Riley R."/>
            <person name="Saito K."/>
            <person name="San Clemente H."/>
            <person name="Shapiro H."/>
            <person name="van Tuinen D."/>
            <person name="Becard G."/>
            <person name="Bonfante P."/>
            <person name="Paszkowski U."/>
            <person name="Shachar-Hill Y."/>
            <person name="Young J.P."/>
            <person name="Sanders I.R."/>
            <person name="Henrissat B."/>
            <person name="Rensing S.A."/>
            <person name="Grigoriev I.V."/>
            <person name="Corradi N."/>
            <person name="Roux C."/>
            <person name="Martin F."/>
        </authorList>
    </citation>
    <scope>NUCLEOTIDE SEQUENCE</scope>
    <source>
        <strain evidence="2">DAOM 197198</strain>
    </source>
</reference>
<accession>U9U257</accession>
<proteinExistence type="predicted"/>
<dbReference type="AlphaFoldDB" id="U9U257"/>
<sequence>MMMKNWNETMMMNRNEVMMKNRNEMMMPINGPKRRKRHNKFRDVNLEQPNKLEPVQLEDKVPSDDDGTSTTDEDDITIEEFTAPIRP</sequence>
<evidence type="ECO:0000313" key="2">
    <source>
        <dbReference type="EMBL" id="ESA12663.1"/>
    </source>
</evidence>
<dbReference type="HOGENOM" id="CLU_2484473_0_0_1"/>
<feature type="region of interest" description="Disordered" evidence="1">
    <location>
        <begin position="27"/>
        <end position="87"/>
    </location>
</feature>
<organism evidence="2">
    <name type="scientific">Rhizophagus irregularis (strain DAOM 181602 / DAOM 197198 / MUCL 43194)</name>
    <name type="common">Arbuscular mycorrhizal fungus</name>
    <name type="synonym">Glomus intraradices</name>
    <dbReference type="NCBI Taxonomy" id="747089"/>
    <lineage>
        <taxon>Eukaryota</taxon>
        <taxon>Fungi</taxon>
        <taxon>Fungi incertae sedis</taxon>
        <taxon>Mucoromycota</taxon>
        <taxon>Glomeromycotina</taxon>
        <taxon>Glomeromycetes</taxon>
        <taxon>Glomerales</taxon>
        <taxon>Glomeraceae</taxon>
        <taxon>Rhizophagus</taxon>
    </lineage>
</organism>
<evidence type="ECO:0000256" key="1">
    <source>
        <dbReference type="SAM" id="MobiDB-lite"/>
    </source>
</evidence>
<protein>
    <submittedName>
        <fullName evidence="2">Uncharacterized protein</fullName>
    </submittedName>
</protein>
<dbReference type="EMBL" id="KI284696">
    <property type="protein sequence ID" value="ESA12663.1"/>
    <property type="molecule type" value="Genomic_DNA"/>
</dbReference>